<evidence type="ECO:0000313" key="3">
    <source>
        <dbReference type="Proteomes" id="UP001396334"/>
    </source>
</evidence>
<comment type="caution">
    <text evidence="2">The sequence shown here is derived from an EMBL/GenBank/DDBJ whole genome shotgun (WGS) entry which is preliminary data.</text>
</comment>
<sequence length="130" mass="14214">MRLLVFANATVVATPLLVYPFTYAGTRLATDVKTIGNMNNRQFDVSAGLKPWEHIILAFFSIRVPHAIEQILKTEGLKSPFSGARAEILVLTAYQGAALLLIYLGCGSAKAKPDDDRGSASIHTIRWKDP</sequence>
<dbReference type="Proteomes" id="UP001396334">
    <property type="component" value="Unassembled WGS sequence"/>
</dbReference>
<evidence type="ECO:0000313" key="2">
    <source>
        <dbReference type="EMBL" id="KAK9031243.1"/>
    </source>
</evidence>
<protein>
    <submittedName>
        <fullName evidence="2">Uncharacterized protein</fullName>
    </submittedName>
</protein>
<name>A0ABR2T176_9ROSI</name>
<keyword evidence="3" id="KW-1185">Reference proteome</keyword>
<accession>A0ABR2T176</accession>
<evidence type="ECO:0000256" key="1">
    <source>
        <dbReference type="SAM" id="MobiDB-lite"/>
    </source>
</evidence>
<reference evidence="2 3" key="1">
    <citation type="journal article" date="2024" name="G3 (Bethesda)">
        <title>Genome assembly of Hibiscus sabdariffa L. provides insights into metabolisms of medicinal natural products.</title>
        <authorList>
            <person name="Kim T."/>
        </authorList>
    </citation>
    <scope>NUCLEOTIDE SEQUENCE [LARGE SCALE GENOMIC DNA]</scope>
    <source>
        <strain evidence="2">TK-2024</strain>
        <tissue evidence="2">Old leaves</tissue>
    </source>
</reference>
<proteinExistence type="predicted"/>
<feature type="region of interest" description="Disordered" evidence="1">
    <location>
        <begin position="109"/>
        <end position="130"/>
    </location>
</feature>
<gene>
    <name evidence="2" type="ORF">V6N11_032629</name>
</gene>
<dbReference type="EMBL" id="JBBPBN010000010">
    <property type="protein sequence ID" value="KAK9031243.1"/>
    <property type="molecule type" value="Genomic_DNA"/>
</dbReference>
<organism evidence="2 3">
    <name type="scientific">Hibiscus sabdariffa</name>
    <name type="common">roselle</name>
    <dbReference type="NCBI Taxonomy" id="183260"/>
    <lineage>
        <taxon>Eukaryota</taxon>
        <taxon>Viridiplantae</taxon>
        <taxon>Streptophyta</taxon>
        <taxon>Embryophyta</taxon>
        <taxon>Tracheophyta</taxon>
        <taxon>Spermatophyta</taxon>
        <taxon>Magnoliopsida</taxon>
        <taxon>eudicotyledons</taxon>
        <taxon>Gunneridae</taxon>
        <taxon>Pentapetalae</taxon>
        <taxon>rosids</taxon>
        <taxon>malvids</taxon>
        <taxon>Malvales</taxon>
        <taxon>Malvaceae</taxon>
        <taxon>Malvoideae</taxon>
        <taxon>Hibiscus</taxon>
    </lineage>
</organism>